<dbReference type="AlphaFoldDB" id="A0A7W8U8J4"/>
<dbReference type="CDD" id="cd10146">
    <property type="entry name" value="LabA_like_C"/>
    <property type="match status" value="1"/>
</dbReference>
<dbReference type="InterPro" id="IPR025605">
    <property type="entry name" value="OST-HTH/LOTUS_dom"/>
</dbReference>
<dbReference type="InterPro" id="IPR041966">
    <property type="entry name" value="LOTUS-like"/>
</dbReference>
<dbReference type="Gene3D" id="3.40.50.1010">
    <property type="entry name" value="5'-nuclease"/>
    <property type="match status" value="1"/>
</dbReference>
<dbReference type="PANTHER" id="PTHR35811">
    <property type="entry name" value="SLR1870 PROTEIN"/>
    <property type="match status" value="1"/>
</dbReference>
<evidence type="ECO:0000313" key="4">
    <source>
        <dbReference type="Proteomes" id="UP000585507"/>
    </source>
</evidence>
<dbReference type="GO" id="GO:0004540">
    <property type="term" value="F:RNA nuclease activity"/>
    <property type="evidence" value="ECO:0007669"/>
    <property type="project" value="InterPro"/>
</dbReference>
<feature type="domain" description="HTH OST-type" evidence="2">
    <location>
        <begin position="176"/>
        <end position="233"/>
    </location>
</feature>
<name>A0A7W8U8J4_9HYPH</name>
<accession>A0A7W8U8J4</accession>
<proteinExistence type="predicted"/>
<gene>
    <name evidence="3" type="ORF">GGD55_001474</name>
</gene>
<dbReference type="Proteomes" id="UP000585507">
    <property type="component" value="Unassembled WGS sequence"/>
</dbReference>
<dbReference type="PANTHER" id="PTHR35811:SF1">
    <property type="entry name" value="HTH OST-TYPE DOMAIN-CONTAINING PROTEIN"/>
    <property type="match status" value="1"/>
</dbReference>
<dbReference type="Gene3D" id="3.30.420.610">
    <property type="entry name" value="LOTUS domain-like"/>
    <property type="match status" value="1"/>
</dbReference>
<comment type="caution">
    <text evidence="3">The sequence shown here is derived from an EMBL/GenBank/DDBJ whole genome shotgun (WGS) entry which is preliminary data.</text>
</comment>
<reference evidence="3 4" key="1">
    <citation type="submission" date="2020-08" db="EMBL/GenBank/DDBJ databases">
        <title>Genomic Encyclopedia of Type Strains, Phase IV (KMG-V): Genome sequencing to study the core and pangenomes of soil and plant-associated prokaryotes.</title>
        <authorList>
            <person name="Whitman W."/>
        </authorList>
    </citation>
    <scope>NUCLEOTIDE SEQUENCE [LARGE SCALE GENOMIC DNA]</scope>
    <source>
        <strain evidence="3 4">SEMIA 4084</strain>
    </source>
</reference>
<dbReference type="Pfam" id="PF01936">
    <property type="entry name" value="NYN"/>
    <property type="match status" value="1"/>
</dbReference>
<keyword evidence="4" id="KW-1185">Reference proteome</keyword>
<protein>
    <recommendedName>
        <fullName evidence="5">NYN domain-containing protein</fullName>
    </recommendedName>
</protein>
<organism evidence="3 4">
    <name type="scientific">Rhizobium giardinii</name>
    <dbReference type="NCBI Taxonomy" id="56731"/>
    <lineage>
        <taxon>Bacteria</taxon>
        <taxon>Pseudomonadati</taxon>
        <taxon>Pseudomonadota</taxon>
        <taxon>Alphaproteobacteria</taxon>
        <taxon>Hyphomicrobiales</taxon>
        <taxon>Rhizobiaceae</taxon>
        <taxon>Rhizobium/Agrobacterium group</taxon>
        <taxon>Rhizobium</taxon>
    </lineage>
</organism>
<dbReference type="CDD" id="cd11297">
    <property type="entry name" value="PIN_LabA-like_N_1"/>
    <property type="match status" value="1"/>
</dbReference>
<evidence type="ECO:0000313" key="3">
    <source>
        <dbReference type="EMBL" id="MBB5534791.1"/>
    </source>
</evidence>
<feature type="domain" description="NYN" evidence="1">
    <location>
        <begin position="6"/>
        <end position="139"/>
    </location>
</feature>
<dbReference type="InterPro" id="IPR021139">
    <property type="entry name" value="NYN"/>
</dbReference>
<dbReference type="EMBL" id="JACHBK010000003">
    <property type="protein sequence ID" value="MBB5534791.1"/>
    <property type="molecule type" value="Genomic_DNA"/>
</dbReference>
<evidence type="ECO:0000259" key="1">
    <source>
        <dbReference type="Pfam" id="PF01936"/>
    </source>
</evidence>
<evidence type="ECO:0008006" key="5">
    <source>
        <dbReference type="Google" id="ProtNLM"/>
    </source>
</evidence>
<dbReference type="RefSeq" id="WP_018324639.1">
    <property type="nucleotide sequence ID" value="NZ_JACHBK010000003.1"/>
</dbReference>
<evidence type="ECO:0000259" key="2">
    <source>
        <dbReference type="Pfam" id="PF12872"/>
    </source>
</evidence>
<sequence length="248" mass="26304">MAIHHRVAVLIDAENVPGDMAEPVLREARAYGATVARRAYGDFAQGRGTGWLVAAAAHAVDTIQVSSPNKAKNFSDMRMTIDAVELMLANRVDVFCLVSSDGDFTPLAIHLRGAGKLVVGIGAKPASASFRQSCDAFHIVSQPATPPVVVATTSKPPAKPGDQPANQKMSLPLLSKAFKRLGAGEGDGWVSLSTLGVALREIEPNFTVKSYGSASLKKLLLQEPSLEWEQRPNKVVVRVRAGIAVISA</sequence>
<dbReference type="Pfam" id="PF12872">
    <property type="entry name" value="OST-HTH"/>
    <property type="match status" value="1"/>
</dbReference>